<keyword evidence="2 6" id="KW-0812">Transmembrane</keyword>
<dbReference type="OrthoDB" id="5215911at2759"/>
<dbReference type="GO" id="GO:0022857">
    <property type="term" value="F:transmembrane transporter activity"/>
    <property type="evidence" value="ECO:0007669"/>
    <property type="project" value="InterPro"/>
</dbReference>
<reference evidence="8" key="1">
    <citation type="journal article" date="2020" name="Stud. Mycol.">
        <title>101 Dothideomycetes genomes: a test case for predicting lifestyles and emergence of pathogens.</title>
        <authorList>
            <person name="Haridas S."/>
            <person name="Albert R."/>
            <person name="Binder M."/>
            <person name="Bloem J."/>
            <person name="Labutti K."/>
            <person name="Salamov A."/>
            <person name="Andreopoulos B."/>
            <person name="Baker S."/>
            <person name="Barry K."/>
            <person name="Bills G."/>
            <person name="Bluhm B."/>
            <person name="Cannon C."/>
            <person name="Castanera R."/>
            <person name="Culley D."/>
            <person name="Daum C."/>
            <person name="Ezra D."/>
            <person name="Gonzalez J."/>
            <person name="Henrissat B."/>
            <person name="Kuo A."/>
            <person name="Liang C."/>
            <person name="Lipzen A."/>
            <person name="Lutzoni F."/>
            <person name="Magnuson J."/>
            <person name="Mondo S."/>
            <person name="Nolan M."/>
            <person name="Ohm R."/>
            <person name="Pangilinan J."/>
            <person name="Park H.-J."/>
            <person name="Ramirez L."/>
            <person name="Alfaro M."/>
            <person name="Sun H."/>
            <person name="Tritt A."/>
            <person name="Yoshinaga Y."/>
            <person name="Zwiers L.-H."/>
            <person name="Turgeon B."/>
            <person name="Goodwin S."/>
            <person name="Spatafora J."/>
            <person name="Crous P."/>
            <person name="Grigoriev I."/>
        </authorList>
    </citation>
    <scope>NUCLEOTIDE SEQUENCE</scope>
    <source>
        <strain evidence="8">CBS 113389</strain>
    </source>
</reference>
<dbReference type="Proteomes" id="UP000799767">
    <property type="component" value="Unassembled WGS sequence"/>
</dbReference>
<evidence type="ECO:0000256" key="2">
    <source>
        <dbReference type="ARBA" id="ARBA00022692"/>
    </source>
</evidence>
<proteinExistence type="predicted"/>
<dbReference type="GO" id="GO:0000324">
    <property type="term" value="C:fungal-type vacuole"/>
    <property type="evidence" value="ECO:0007669"/>
    <property type="project" value="TreeGrafter"/>
</dbReference>
<dbReference type="GeneID" id="54475547"/>
<keyword evidence="4 6" id="KW-0472">Membrane</keyword>
<keyword evidence="3 6" id="KW-1133">Transmembrane helix</keyword>
<evidence type="ECO:0000256" key="6">
    <source>
        <dbReference type="SAM" id="Phobius"/>
    </source>
</evidence>
<dbReference type="Gene3D" id="1.20.1250.20">
    <property type="entry name" value="MFS general substrate transporter like domains"/>
    <property type="match status" value="1"/>
</dbReference>
<name>A0A6A6PKB9_9PEZI</name>
<keyword evidence="9" id="KW-1185">Reference proteome</keyword>
<comment type="subcellular location">
    <subcellularLocation>
        <location evidence="1">Membrane</location>
        <topology evidence="1">Multi-pass membrane protein</topology>
    </subcellularLocation>
</comment>
<feature type="region of interest" description="Disordered" evidence="5">
    <location>
        <begin position="248"/>
        <end position="274"/>
    </location>
</feature>
<evidence type="ECO:0000313" key="8">
    <source>
        <dbReference type="EMBL" id="KAF2480141.1"/>
    </source>
</evidence>
<sequence length="557" mass="61743">MADNGEDVQGTLRIYSNTDDFSSNSHHIIFEPQPTDSPNDPINWNVWRKSWHAFLVLWIVGFTAATSNIDGCEEYGEKAELGISWSSQNLAAGILFLGIGYATWLLAPVPSLYGRRLVYLICLIWSLIGTIWLANVQTTQDALWNQLFVGASEAVGEATAQLSLSDIFFQHQRGASMGLYLFSTSVGTYLGPLLGGFVADGVGWRWVGWSSAIITSVALVVFYFGFEETSFDRSVVRLRGVEITPGESVEIGPRQNSGQMDRSPEKATEKESEKDVVLEAPDVQIEILETVPTQSVEKEKSYFQRIALVTRGPVLRGTGFKQYIKELWLVAQVFLFPAVWYSGLQWGAQDAWLSFYLNTEEDVWVGAPWNYSNNAAAIMNVPTLIGAMVGCLWGGWFSDYFVLWMARRHGGVAEAEHRLWLVLPAAVISPAGLMLFGIGTGEGWAWPAPYVGLGMIGFGWGCGGDLSMAYLQDAYPKMVLEGMVGVSVINNSIGAIFSIVTGSWETSQGSRKTYITIGVLSFACMMLTLPMMYWGKKCRRMTQARYNRYVNTRDRTG</sequence>
<feature type="transmembrane region" description="Helical" evidence="6">
    <location>
        <begin position="327"/>
        <end position="348"/>
    </location>
</feature>
<feature type="transmembrane region" description="Helical" evidence="6">
    <location>
        <begin position="179"/>
        <end position="198"/>
    </location>
</feature>
<feature type="transmembrane region" description="Helical" evidence="6">
    <location>
        <begin position="418"/>
        <end position="438"/>
    </location>
</feature>
<evidence type="ECO:0000259" key="7">
    <source>
        <dbReference type="PROSITE" id="PS50850"/>
    </source>
</evidence>
<dbReference type="FunFam" id="1.20.1250.20:FF:000224">
    <property type="entry name" value="MFS transporter, putative"/>
    <property type="match status" value="1"/>
</dbReference>
<dbReference type="InterPro" id="IPR011701">
    <property type="entry name" value="MFS"/>
</dbReference>
<gene>
    <name evidence="8" type="ORF">BDY17DRAFT_303300</name>
</gene>
<feature type="transmembrane region" description="Helical" evidence="6">
    <location>
        <begin position="384"/>
        <end position="406"/>
    </location>
</feature>
<dbReference type="SUPFAM" id="SSF103473">
    <property type="entry name" value="MFS general substrate transporter"/>
    <property type="match status" value="1"/>
</dbReference>
<dbReference type="InterPro" id="IPR036259">
    <property type="entry name" value="MFS_trans_sf"/>
</dbReference>
<dbReference type="Pfam" id="PF07690">
    <property type="entry name" value="MFS_1"/>
    <property type="match status" value="1"/>
</dbReference>
<feature type="transmembrane region" description="Helical" evidence="6">
    <location>
        <begin position="450"/>
        <end position="471"/>
    </location>
</feature>
<evidence type="ECO:0000256" key="1">
    <source>
        <dbReference type="ARBA" id="ARBA00004141"/>
    </source>
</evidence>
<feature type="transmembrane region" description="Helical" evidence="6">
    <location>
        <begin position="514"/>
        <end position="535"/>
    </location>
</feature>
<feature type="transmembrane region" description="Helical" evidence="6">
    <location>
        <begin position="90"/>
        <end position="111"/>
    </location>
</feature>
<dbReference type="EMBL" id="MU001640">
    <property type="protein sequence ID" value="KAF2480141.1"/>
    <property type="molecule type" value="Genomic_DNA"/>
</dbReference>
<protein>
    <submittedName>
        <fullName evidence="8">Major facilitator superfamily domain-containing protein</fullName>
    </submittedName>
</protein>
<dbReference type="InterPro" id="IPR020846">
    <property type="entry name" value="MFS_dom"/>
</dbReference>
<dbReference type="AlphaFoldDB" id="A0A6A6PKB9"/>
<feature type="transmembrane region" description="Helical" evidence="6">
    <location>
        <begin position="204"/>
        <end position="226"/>
    </location>
</feature>
<evidence type="ECO:0000313" key="9">
    <source>
        <dbReference type="Proteomes" id="UP000799767"/>
    </source>
</evidence>
<dbReference type="RefSeq" id="XP_033586711.1">
    <property type="nucleotide sequence ID" value="XM_033734545.1"/>
</dbReference>
<organism evidence="8 9">
    <name type="scientific">Neohortaea acidophila</name>
    <dbReference type="NCBI Taxonomy" id="245834"/>
    <lineage>
        <taxon>Eukaryota</taxon>
        <taxon>Fungi</taxon>
        <taxon>Dikarya</taxon>
        <taxon>Ascomycota</taxon>
        <taxon>Pezizomycotina</taxon>
        <taxon>Dothideomycetes</taxon>
        <taxon>Dothideomycetidae</taxon>
        <taxon>Mycosphaerellales</taxon>
        <taxon>Teratosphaeriaceae</taxon>
        <taxon>Neohortaea</taxon>
    </lineage>
</organism>
<dbReference type="PANTHER" id="PTHR23502:SF34">
    <property type="entry name" value="PROTEIN HOL1"/>
    <property type="match status" value="1"/>
</dbReference>
<feature type="transmembrane region" description="Helical" evidence="6">
    <location>
        <begin position="51"/>
        <end position="69"/>
    </location>
</feature>
<accession>A0A6A6PKB9</accession>
<dbReference type="PANTHER" id="PTHR23502">
    <property type="entry name" value="MAJOR FACILITATOR SUPERFAMILY"/>
    <property type="match status" value="1"/>
</dbReference>
<dbReference type="PROSITE" id="PS50850">
    <property type="entry name" value="MFS"/>
    <property type="match status" value="1"/>
</dbReference>
<evidence type="ECO:0000256" key="5">
    <source>
        <dbReference type="SAM" id="MobiDB-lite"/>
    </source>
</evidence>
<feature type="transmembrane region" description="Helical" evidence="6">
    <location>
        <begin position="117"/>
        <end position="136"/>
    </location>
</feature>
<dbReference type="GO" id="GO:0005886">
    <property type="term" value="C:plasma membrane"/>
    <property type="evidence" value="ECO:0007669"/>
    <property type="project" value="TreeGrafter"/>
</dbReference>
<feature type="transmembrane region" description="Helical" evidence="6">
    <location>
        <begin position="483"/>
        <end position="502"/>
    </location>
</feature>
<evidence type="ECO:0000256" key="3">
    <source>
        <dbReference type="ARBA" id="ARBA00022989"/>
    </source>
</evidence>
<feature type="compositionally biased region" description="Basic and acidic residues" evidence="5">
    <location>
        <begin position="262"/>
        <end position="274"/>
    </location>
</feature>
<evidence type="ECO:0000256" key="4">
    <source>
        <dbReference type="ARBA" id="ARBA00023136"/>
    </source>
</evidence>
<feature type="domain" description="Major facilitator superfamily (MFS) profile" evidence="7">
    <location>
        <begin position="49"/>
        <end position="536"/>
    </location>
</feature>